<dbReference type="SUPFAM" id="SSF55874">
    <property type="entry name" value="ATPase domain of HSP90 chaperone/DNA topoisomerase II/histidine kinase"/>
    <property type="match status" value="1"/>
</dbReference>
<organism evidence="1 2">
    <name type="scientific">Pseudogemmobacter faecipullorum</name>
    <dbReference type="NCBI Taxonomy" id="2755041"/>
    <lineage>
        <taxon>Bacteria</taxon>
        <taxon>Pseudomonadati</taxon>
        <taxon>Pseudomonadota</taxon>
        <taxon>Alphaproteobacteria</taxon>
        <taxon>Rhodobacterales</taxon>
        <taxon>Paracoccaceae</taxon>
        <taxon>Pseudogemmobacter</taxon>
    </lineage>
</organism>
<accession>A0ABS8CS34</accession>
<keyword evidence="2" id="KW-1185">Reference proteome</keyword>
<protein>
    <recommendedName>
        <fullName evidence="3">ATP-binding protein</fullName>
    </recommendedName>
</protein>
<name>A0ABS8CS34_9RHOB</name>
<reference evidence="1 2" key="1">
    <citation type="submission" date="2020-07" db="EMBL/GenBank/DDBJ databases">
        <title>Pseudogemmobacter sp. nov., isolated from poultry manure in Taiwan.</title>
        <authorList>
            <person name="Lin S.-Y."/>
            <person name="Tang Y.-S."/>
            <person name="Young C.-C."/>
        </authorList>
    </citation>
    <scope>NUCLEOTIDE SEQUENCE [LARGE SCALE GENOMIC DNA]</scope>
    <source>
        <strain evidence="1 2">CC-YST710</strain>
    </source>
</reference>
<dbReference type="Proteomes" id="UP001198571">
    <property type="component" value="Unassembled WGS sequence"/>
</dbReference>
<dbReference type="InterPro" id="IPR036890">
    <property type="entry name" value="HATPase_C_sf"/>
</dbReference>
<dbReference type="EMBL" id="JACDXX010000031">
    <property type="protein sequence ID" value="MCB5412178.1"/>
    <property type="molecule type" value="Genomic_DNA"/>
</dbReference>
<evidence type="ECO:0000313" key="2">
    <source>
        <dbReference type="Proteomes" id="UP001198571"/>
    </source>
</evidence>
<evidence type="ECO:0000313" key="1">
    <source>
        <dbReference type="EMBL" id="MCB5412178.1"/>
    </source>
</evidence>
<gene>
    <name evidence="1" type="ORF">H0485_19565</name>
</gene>
<dbReference type="RefSeq" id="WP_226937600.1">
    <property type="nucleotide sequence ID" value="NZ_JACDXX010000031.1"/>
</dbReference>
<evidence type="ECO:0008006" key="3">
    <source>
        <dbReference type="Google" id="ProtNLM"/>
    </source>
</evidence>
<comment type="caution">
    <text evidence="1">The sequence shown here is derived from an EMBL/GenBank/DDBJ whole genome shotgun (WGS) entry which is preliminary data.</text>
</comment>
<proteinExistence type="predicted"/>
<sequence length="357" mass="40333">MKRISKTLLRHADKLCRQRWRAKLRRAAEMKAGLPPSGGKLRTIIIEAPSVCDFADNYDATVSFLIRLKRAALAEGRRERRRRVTVDMARIEHISIDAALVLAAEFDRWQVMKGVKLRPLTHSWAAGVRNTLCQLGLFELLRMTPFLEAEPDVFDDVTVLKLVSCDTADGRTVAAISEHLQWVAKALGQSPYIYEAMFEAAYNSVLHAYPDTYAFKYPPIRRRWWATARWSVPENELRFLVYDQGVGIAETLPRWKNWEHIVTFLSRIAPAASPLFKEHATMISAALEVSRTSRSGGHGQGLSDIVAPIEELQAGELRILSGKGEVMYYPDGRTVLTEHDQHIGGTLVEWKLPVSLT</sequence>